<dbReference type="STRING" id="1156394.T0RY14"/>
<feature type="transmembrane region" description="Helical" evidence="1">
    <location>
        <begin position="450"/>
        <end position="472"/>
    </location>
</feature>
<dbReference type="InParanoid" id="T0RY14"/>
<keyword evidence="2" id="KW-0732">Signal</keyword>
<evidence type="ECO:0000256" key="2">
    <source>
        <dbReference type="SAM" id="SignalP"/>
    </source>
</evidence>
<gene>
    <name evidence="3" type="ORF">SDRG_07497</name>
</gene>
<dbReference type="InterPro" id="IPR007245">
    <property type="entry name" value="PIG-T"/>
</dbReference>
<dbReference type="Proteomes" id="UP000030762">
    <property type="component" value="Unassembled WGS sequence"/>
</dbReference>
<evidence type="ECO:0000313" key="4">
    <source>
        <dbReference type="Proteomes" id="UP000030762"/>
    </source>
</evidence>
<dbReference type="PANTHER" id="PTHR12959:SF11">
    <property type="entry name" value="GPI TRANSAMIDASE COMPONENT PIG-T"/>
    <property type="match status" value="1"/>
</dbReference>
<dbReference type="GeneID" id="19948224"/>
<sequence length="505" mass="55885">MGLVVALWTALALAALCAQAERTYSEDLMLRPLPGLGKVAAHFSFLHEVDGDTAPSAQHFDVFPKHMRQVLHKFNVDEFELTFANGLWRHEQWGDAWDAAPFGALLSADVASRDDFHGLAQALAGIFSASLNKMDGAAVHTHGARLFESNLPREELCTENLSPWLKLLPCRSHAGLGAFVHPLHVLDSDYVSMRLRVSRQASKLSLHQTLTFVKRVDDGWSLASALGATEASMCLLATESSITTELASEKPMYVTTPPVAVERYRNIYKHVVPLAGLTSVQEPWLATTPPPAPKSFWHAASVHRYLTGFGQVRGGVAMRLVNKDPKAPLHIAYNETIPSFMRVYFSSLRLAINGQRLDANTSFVVLTPAKTRGELAHLRVVLTLPPQSRLELAYAFEKSFLPIESHPPDASRGFDAPAASVHVTRGRQATVLYTEPLLVQLPVPDFSMPYNVICLTSTVVSMAMGSFVNTLLRHERKRSNLGKLVHGLKRLVQRLLRRRTKEKTD</sequence>
<feature type="chain" id="PRO_5004584269" description="GPI transamidase component PIG-T" evidence="2">
    <location>
        <begin position="21"/>
        <end position="505"/>
    </location>
</feature>
<dbReference type="GO" id="GO:0042765">
    <property type="term" value="C:GPI-anchor transamidase complex"/>
    <property type="evidence" value="ECO:0007669"/>
    <property type="project" value="InterPro"/>
</dbReference>
<dbReference type="Pfam" id="PF04113">
    <property type="entry name" value="Gpi16"/>
    <property type="match status" value="2"/>
</dbReference>
<dbReference type="VEuPathDB" id="FungiDB:SDRG_07497"/>
<dbReference type="eggNOG" id="KOG2407">
    <property type="taxonomic scope" value="Eukaryota"/>
</dbReference>
<dbReference type="EMBL" id="JH767152">
    <property type="protein sequence ID" value="EQC35272.1"/>
    <property type="molecule type" value="Genomic_DNA"/>
</dbReference>
<name>T0RY14_SAPDV</name>
<evidence type="ECO:0008006" key="5">
    <source>
        <dbReference type="Google" id="ProtNLM"/>
    </source>
</evidence>
<evidence type="ECO:0000313" key="3">
    <source>
        <dbReference type="EMBL" id="EQC35272.1"/>
    </source>
</evidence>
<feature type="signal peptide" evidence="2">
    <location>
        <begin position="1"/>
        <end position="20"/>
    </location>
</feature>
<keyword evidence="1" id="KW-1133">Transmembrane helix</keyword>
<keyword evidence="1" id="KW-0812">Transmembrane</keyword>
<dbReference type="PANTHER" id="PTHR12959">
    <property type="entry name" value="GPI TRANSAMIDASE COMPONENT PIG-T-RELATED"/>
    <property type="match status" value="1"/>
</dbReference>
<organism evidence="3 4">
    <name type="scientific">Saprolegnia diclina (strain VS20)</name>
    <dbReference type="NCBI Taxonomy" id="1156394"/>
    <lineage>
        <taxon>Eukaryota</taxon>
        <taxon>Sar</taxon>
        <taxon>Stramenopiles</taxon>
        <taxon>Oomycota</taxon>
        <taxon>Saprolegniomycetes</taxon>
        <taxon>Saprolegniales</taxon>
        <taxon>Saprolegniaceae</taxon>
        <taxon>Saprolegnia</taxon>
    </lineage>
</organism>
<keyword evidence="4" id="KW-1185">Reference proteome</keyword>
<accession>T0RY14</accession>
<dbReference type="GO" id="GO:0016255">
    <property type="term" value="P:attachment of GPI anchor to protein"/>
    <property type="evidence" value="ECO:0007669"/>
    <property type="project" value="InterPro"/>
</dbReference>
<keyword evidence="1" id="KW-0472">Membrane</keyword>
<proteinExistence type="predicted"/>
<dbReference type="OMA" id="NHGHYIG"/>
<dbReference type="OrthoDB" id="331263at2759"/>
<evidence type="ECO:0000256" key="1">
    <source>
        <dbReference type="SAM" id="Phobius"/>
    </source>
</evidence>
<dbReference type="AlphaFoldDB" id="T0RY14"/>
<dbReference type="RefSeq" id="XP_008611556.1">
    <property type="nucleotide sequence ID" value="XM_008613334.1"/>
</dbReference>
<protein>
    <recommendedName>
        <fullName evidence="5">GPI transamidase component PIG-T</fullName>
    </recommendedName>
</protein>
<reference evidence="3 4" key="1">
    <citation type="submission" date="2012-04" db="EMBL/GenBank/DDBJ databases">
        <title>The Genome Sequence of Saprolegnia declina VS20.</title>
        <authorList>
            <consortium name="The Broad Institute Genome Sequencing Platform"/>
            <person name="Russ C."/>
            <person name="Nusbaum C."/>
            <person name="Tyler B."/>
            <person name="van West P."/>
            <person name="Dieguez-Uribeondo J."/>
            <person name="de Bruijn I."/>
            <person name="Tripathy S."/>
            <person name="Jiang R."/>
            <person name="Young S.K."/>
            <person name="Zeng Q."/>
            <person name="Gargeya S."/>
            <person name="Fitzgerald M."/>
            <person name="Haas B."/>
            <person name="Abouelleil A."/>
            <person name="Alvarado L."/>
            <person name="Arachchi H.M."/>
            <person name="Berlin A."/>
            <person name="Chapman S.B."/>
            <person name="Goldberg J."/>
            <person name="Griggs A."/>
            <person name="Gujja S."/>
            <person name="Hansen M."/>
            <person name="Howarth C."/>
            <person name="Imamovic A."/>
            <person name="Larimer J."/>
            <person name="McCowen C."/>
            <person name="Montmayeur A."/>
            <person name="Murphy C."/>
            <person name="Neiman D."/>
            <person name="Pearson M."/>
            <person name="Priest M."/>
            <person name="Roberts A."/>
            <person name="Saif S."/>
            <person name="Shea T."/>
            <person name="Sisk P."/>
            <person name="Sykes S."/>
            <person name="Wortman J."/>
            <person name="Nusbaum C."/>
            <person name="Birren B."/>
        </authorList>
    </citation>
    <scope>NUCLEOTIDE SEQUENCE [LARGE SCALE GENOMIC DNA]</scope>
    <source>
        <strain evidence="3 4">VS20</strain>
    </source>
</reference>